<evidence type="ECO:0000256" key="3">
    <source>
        <dbReference type="ARBA" id="ARBA00022490"/>
    </source>
</evidence>
<reference evidence="10 11" key="1">
    <citation type="journal article" date="2018" name="BMC Genomics">
        <title>Comparative genome analyses reveal sequence features reflecting distinct modes of host-adaptation between dicot and monocot powdery mildew.</title>
        <authorList>
            <person name="Wu Y."/>
            <person name="Ma X."/>
            <person name="Pan Z."/>
            <person name="Kale S.D."/>
            <person name="Song Y."/>
            <person name="King H."/>
            <person name="Zhang Q."/>
            <person name="Presley C."/>
            <person name="Deng X."/>
            <person name="Wei C.I."/>
            <person name="Xiao S."/>
        </authorList>
    </citation>
    <scope>NUCLEOTIDE SEQUENCE [LARGE SCALE GENOMIC DNA]</scope>
    <source>
        <strain evidence="10">UMSG1</strain>
    </source>
</reference>
<keyword evidence="6" id="KW-0539">Nucleus</keyword>
<comment type="subcellular location">
    <subcellularLocation>
        <location evidence="2">Cytoplasm</location>
    </subcellularLocation>
    <subcellularLocation>
        <location evidence="1">Nucleus</location>
    </subcellularLocation>
</comment>
<dbReference type="Gene3D" id="2.60.40.3960">
    <property type="entry name" value="Velvet domain"/>
    <property type="match status" value="1"/>
</dbReference>
<feature type="region of interest" description="Disordered" evidence="8">
    <location>
        <begin position="255"/>
        <end position="373"/>
    </location>
</feature>
<name>A0A420ILH9_9PEZI</name>
<accession>A0A420ILH9</accession>
<proteinExistence type="inferred from homology"/>
<sequence>MIKVGGNTAIATSTPTERPSTVSRITRLTKGGRKLTYVLTVTQQPERARACGSGAKSSSDRRPVDPPPVVELKIFNEDGPKPEDITFSYEATFFLFVSLEAARPMSRGRNQVSSPPIPILTGMPVSGMAYLDRPSEAGYFIFSDLSVRHEGHYSLNFNLFEECKNDFDQDFTPKAMACESTSPDSSYDWRLEVKSLPFTVYSAKKFPGLTESTHLSRIVAEQGCRVRIRRDVRMRRRDQKFDENLAYDDYIRRQEEESYRERTRSQSLSESSDSSRFSQPEANTLAKQSHHAFPRPPSLPAPQRHLPFPDHHHHRRLSGASPPFTRLPPPLVQPQSQTNPFHRSSSPSLYTEKRPHLPPVTLSLPKTARDGDSEIARSSVAGYGSTHDAPARMNLFHHQPPTYPLHPPRSPTSISIGKLLSPIKIPANDITGKEMIPRNINTTSLTCESSDKNFYYSDAYHPICNKRSFSSALPDVNISTNARLFHGNRPCSPLPHIIAEDIPDPDSSDDIMVYKRASGAIRVRRLPIFSL</sequence>
<dbReference type="GO" id="GO:0005634">
    <property type="term" value="C:nucleus"/>
    <property type="evidence" value="ECO:0007669"/>
    <property type="project" value="UniProtKB-SubCell"/>
</dbReference>
<dbReference type="Proteomes" id="UP000285326">
    <property type="component" value="Unassembled WGS sequence"/>
</dbReference>
<evidence type="ECO:0000259" key="9">
    <source>
        <dbReference type="PROSITE" id="PS51821"/>
    </source>
</evidence>
<organism evidence="10 11">
    <name type="scientific">Golovinomyces cichoracearum</name>
    <dbReference type="NCBI Taxonomy" id="62708"/>
    <lineage>
        <taxon>Eukaryota</taxon>
        <taxon>Fungi</taxon>
        <taxon>Dikarya</taxon>
        <taxon>Ascomycota</taxon>
        <taxon>Pezizomycotina</taxon>
        <taxon>Leotiomycetes</taxon>
        <taxon>Erysiphales</taxon>
        <taxon>Erysiphaceae</taxon>
        <taxon>Golovinomyces</taxon>
    </lineage>
</organism>
<evidence type="ECO:0000256" key="6">
    <source>
        <dbReference type="ARBA" id="ARBA00023242"/>
    </source>
</evidence>
<feature type="compositionally biased region" description="Low complexity" evidence="8">
    <location>
        <begin position="265"/>
        <end position="278"/>
    </location>
</feature>
<evidence type="ECO:0000256" key="5">
    <source>
        <dbReference type="ARBA" id="ARBA00023163"/>
    </source>
</evidence>
<evidence type="ECO:0000256" key="8">
    <source>
        <dbReference type="SAM" id="MobiDB-lite"/>
    </source>
</evidence>
<keyword evidence="4" id="KW-0805">Transcription regulation</keyword>
<dbReference type="PROSITE" id="PS51821">
    <property type="entry name" value="VELVET"/>
    <property type="match status" value="1"/>
</dbReference>
<dbReference type="GO" id="GO:0034250">
    <property type="term" value="P:positive regulation of amide metabolic process"/>
    <property type="evidence" value="ECO:0007669"/>
    <property type="project" value="UniProtKB-ARBA"/>
</dbReference>
<dbReference type="Pfam" id="PF11754">
    <property type="entry name" value="Velvet"/>
    <property type="match status" value="2"/>
</dbReference>
<feature type="compositionally biased region" description="Polar residues" evidence="8">
    <location>
        <begin position="333"/>
        <end position="349"/>
    </location>
</feature>
<dbReference type="PANTHER" id="PTHR33572:SF14">
    <property type="entry name" value="DEVELOPMENTAL AND SECONDARY METABOLISM REGULATOR VEA"/>
    <property type="match status" value="1"/>
</dbReference>
<keyword evidence="5" id="KW-0804">Transcription</keyword>
<protein>
    <submittedName>
        <fullName evidence="10">Developmental and secondary metabolism regulator VEA1</fullName>
    </submittedName>
</protein>
<dbReference type="InterPro" id="IPR037525">
    <property type="entry name" value="Velvet_dom"/>
</dbReference>
<dbReference type="InterPro" id="IPR021740">
    <property type="entry name" value="Velvet"/>
</dbReference>
<dbReference type="InterPro" id="IPR038491">
    <property type="entry name" value="Velvet_dom_sf"/>
</dbReference>
<comment type="similarity">
    <text evidence="7">Belongs to the velvet family. VeA subfamily.</text>
</comment>
<dbReference type="PANTHER" id="PTHR33572">
    <property type="entry name" value="SPORE DEVELOPMENT REGULATOR VOSA"/>
    <property type="match status" value="1"/>
</dbReference>
<feature type="region of interest" description="Disordered" evidence="8">
    <location>
        <begin position="46"/>
        <end position="68"/>
    </location>
</feature>
<evidence type="ECO:0000256" key="4">
    <source>
        <dbReference type="ARBA" id="ARBA00023015"/>
    </source>
</evidence>
<evidence type="ECO:0000313" key="10">
    <source>
        <dbReference type="EMBL" id="RKF75382.1"/>
    </source>
</evidence>
<feature type="compositionally biased region" description="Basic and acidic residues" evidence="8">
    <location>
        <begin position="255"/>
        <end position="264"/>
    </location>
</feature>
<dbReference type="GO" id="GO:0043455">
    <property type="term" value="P:regulation of secondary metabolic process"/>
    <property type="evidence" value="ECO:0007669"/>
    <property type="project" value="UniProtKB-ARBA"/>
</dbReference>
<dbReference type="EMBL" id="MCBS01023443">
    <property type="protein sequence ID" value="RKF75382.1"/>
    <property type="molecule type" value="Genomic_DNA"/>
</dbReference>
<dbReference type="FunFam" id="2.60.40.3960:FF:000001">
    <property type="entry name" value="Sexual development activator VeA"/>
    <property type="match status" value="1"/>
</dbReference>
<evidence type="ECO:0000256" key="7">
    <source>
        <dbReference type="ARBA" id="ARBA00038005"/>
    </source>
</evidence>
<evidence type="ECO:0000313" key="11">
    <source>
        <dbReference type="Proteomes" id="UP000285326"/>
    </source>
</evidence>
<gene>
    <name evidence="10" type="ORF">GcM1_234065</name>
</gene>
<evidence type="ECO:0000256" key="1">
    <source>
        <dbReference type="ARBA" id="ARBA00004123"/>
    </source>
</evidence>
<dbReference type="AlphaFoldDB" id="A0A420ILH9"/>
<keyword evidence="3" id="KW-0963">Cytoplasm</keyword>
<dbReference type="GO" id="GO:0005737">
    <property type="term" value="C:cytoplasm"/>
    <property type="evidence" value="ECO:0007669"/>
    <property type="project" value="UniProtKB-SubCell"/>
</dbReference>
<dbReference type="GO" id="GO:0051176">
    <property type="term" value="P:positive regulation of sulfur metabolic process"/>
    <property type="evidence" value="ECO:0007669"/>
    <property type="project" value="UniProtKB-ARBA"/>
</dbReference>
<evidence type="ECO:0000256" key="2">
    <source>
        <dbReference type="ARBA" id="ARBA00004496"/>
    </source>
</evidence>
<comment type="caution">
    <text evidence="10">The sequence shown here is derived from an EMBL/GenBank/DDBJ whole genome shotgun (WGS) entry which is preliminary data.</text>
</comment>
<feature type="domain" description="Velvet" evidence="9">
    <location>
        <begin position="32"/>
        <end position="229"/>
    </location>
</feature>